<feature type="chain" id="PRO_5012443439" evidence="2">
    <location>
        <begin position="27"/>
        <end position="283"/>
    </location>
</feature>
<evidence type="ECO:0000313" key="4">
    <source>
        <dbReference type="EMBL" id="OXA53753.1"/>
    </source>
</evidence>
<name>A0A226E823_FOLCA</name>
<dbReference type="PANTHER" id="PTHR48081">
    <property type="entry name" value="AB HYDROLASE SUPERFAMILY PROTEIN C4A8.06C"/>
    <property type="match status" value="1"/>
</dbReference>
<gene>
    <name evidence="4" type="ORF">Fcan01_11057</name>
</gene>
<comment type="caution">
    <text evidence="4">The sequence shown here is derived from an EMBL/GenBank/DDBJ whole genome shotgun (WGS) entry which is preliminary data.</text>
</comment>
<keyword evidence="5" id="KW-1185">Reference proteome</keyword>
<organism evidence="4 5">
    <name type="scientific">Folsomia candida</name>
    <name type="common">Springtail</name>
    <dbReference type="NCBI Taxonomy" id="158441"/>
    <lineage>
        <taxon>Eukaryota</taxon>
        <taxon>Metazoa</taxon>
        <taxon>Ecdysozoa</taxon>
        <taxon>Arthropoda</taxon>
        <taxon>Hexapoda</taxon>
        <taxon>Collembola</taxon>
        <taxon>Entomobryomorpha</taxon>
        <taxon>Isotomoidea</taxon>
        <taxon>Isotomidae</taxon>
        <taxon>Proisotominae</taxon>
        <taxon>Folsomia</taxon>
    </lineage>
</organism>
<evidence type="ECO:0000256" key="2">
    <source>
        <dbReference type="SAM" id="SignalP"/>
    </source>
</evidence>
<dbReference type="OrthoDB" id="433474at2759"/>
<reference evidence="4 5" key="1">
    <citation type="submission" date="2015-12" db="EMBL/GenBank/DDBJ databases">
        <title>The genome of Folsomia candida.</title>
        <authorList>
            <person name="Faddeeva A."/>
            <person name="Derks M.F."/>
            <person name="Anvar Y."/>
            <person name="Smit S."/>
            <person name="Van Straalen N."/>
            <person name="Roelofs D."/>
        </authorList>
    </citation>
    <scope>NUCLEOTIDE SEQUENCE [LARGE SCALE GENOMIC DNA]</scope>
    <source>
        <strain evidence="4 5">VU population</strain>
        <tissue evidence="4">Whole body</tissue>
    </source>
</reference>
<dbReference type="EMBL" id="LNIX01000005">
    <property type="protein sequence ID" value="OXA53753.1"/>
    <property type="molecule type" value="Genomic_DNA"/>
</dbReference>
<proteinExistence type="predicted"/>
<evidence type="ECO:0000256" key="1">
    <source>
        <dbReference type="ARBA" id="ARBA00022801"/>
    </source>
</evidence>
<evidence type="ECO:0000313" key="5">
    <source>
        <dbReference type="Proteomes" id="UP000198287"/>
    </source>
</evidence>
<dbReference type="Pfam" id="PF20434">
    <property type="entry name" value="BD-FAE"/>
    <property type="match status" value="1"/>
</dbReference>
<dbReference type="InterPro" id="IPR029058">
    <property type="entry name" value="AB_hydrolase_fold"/>
</dbReference>
<sequence length="283" mass="32000">MVLLSPNSHLSKSLIIATCLISYTCGNIPESDDEDNEPETKKERTVEPTVYNASYGNDSSQQIADYYYPTTIEVDKTTHVIILIHGGAWSGGQKSDMEICVPFLREAFPSFLIVNMDYRLGTWSSPGYPKQIKDVQNLITFIRNRIVGSRPASNNATELKFTLLGGSAGAHLALLYSYKYNTAGHVKVVVDVVGPVDFTDPAYTLNPVYNYIAFPLVGPRLFILNPKPYFASSPSHRLREKLRKEEIPYKIVMFDGGHFYDWSEEDKQKLKDETVLFLKKHFK</sequence>
<dbReference type="InterPro" id="IPR049492">
    <property type="entry name" value="BD-FAE-like_dom"/>
</dbReference>
<dbReference type="SUPFAM" id="SSF53474">
    <property type="entry name" value="alpha/beta-Hydrolases"/>
    <property type="match status" value="1"/>
</dbReference>
<dbReference type="AlphaFoldDB" id="A0A226E823"/>
<evidence type="ECO:0000259" key="3">
    <source>
        <dbReference type="Pfam" id="PF20434"/>
    </source>
</evidence>
<feature type="signal peptide" evidence="2">
    <location>
        <begin position="1"/>
        <end position="26"/>
    </location>
</feature>
<feature type="domain" description="BD-FAE-like" evidence="3">
    <location>
        <begin position="65"/>
        <end position="202"/>
    </location>
</feature>
<keyword evidence="1" id="KW-0378">Hydrolase</keyword>
<dbReference type="InterPro" id="IPR050300">
    <property type="entry name" value="GDXG_lipolytic_enzyme"/>
</dbReference>
<keyword evidence="2" id="KW-0732">Signal</keyword>
<accession>A0A226E823</accession>
<dbReference type="Proteomes" id="UP000198287">
    <property type="component" value="Unassembled WGS sequence"/>
</dbReference>
<dbReference type="GO" id="GO:0016787">
    <property type="term" value="F:hydrolase activity"/>
    <property type="evidence" value="ECO:0007669"/>
    <property type="project" value="UniProtKB-KW"/>
</dbReference>
<dbReference type="Gene3D" id="3.40.50.1820">
    <property type="entry name" value="alpha/beta hydrolase"/>
    <property type="match status" value="1"/>
</dbReference>
<protein>
    <submittedName>
        <fullName evidence="4">Kynurenine formamidase</fullName>
    </submittedName>
</protein>